<gene>
    <name evidence="1" type="ORF">SIL20_01365</name>
</gene>
<dbReference type="AlphaFoldDB" id="A0AAJ2VSX8"/>
<dbReference type="Pfam" id="PF05488">
    <property type="entry name" value="PAAR_motif"/>
    <property type="match status" value="1"/>
</dbReference>
<name>A0AAJ2VSX8_9ENTR</name>
<dbReference type="Proteomes" id="UP001282336">
    <property type="component" value="Unassembled WGS sequence"/>
</dbReference>
<dbReference type="Gene3D" id="2.60.200.60">
    <property type="match status" value="1"/>
</dbReference>
<evidence type="ECO:0000313" key="1">
    <source>
        <dbReference type="EMBL" id="MDX6030163.1"/>
    </source>
</evidence>
<dbReference type="EMBL" id="JAWXRC010000017">
    <property type="protein sequence ID" value="MDX6030163.1"/>
    <property type="molecule type" value="Genomic_DNA"/>
</dbReference>
<evidence type="ECO:0000313" key="2">
    <source>
        <dbReference type="Proteomes" id="UP001282336"/>
    </source>
</evidence>
<dbReference type="CDD" id="cd14744">
    <property type="entry name" value="PAAR_CT_2"/>
    <property type="match status" value="1"/>
</dbReference>
<reference evidence="1" key="1">
    <citation type="submission" date="2023-11" db="EMBL/GenBank/DDBJ databases">
        <title>Scandinavium wanjuensis sp. nov., isolated from lettuce South Korea.</title>
        <authorList>
            <person name="Park J."/>
            <person name="Park S."/>
            <person name="Oh K.K."/>
            <person name="Cho G.S."/>
            <person name="Franz C.M.A.P."/>
        </authorList>
    </citation>
    <scope>NUCLEOTIDE SEQUENCE</scope>
    <source>
        <strain evidence="1">V105_12</strain>
    </source>
</reference>
<proteinExistence type="predicted"/>
<sequence>MSKGVVFLGDKTDHGGEVISASANYTIDGKKVALVGDMVSCPVDGHGTNPIVEGAPNRSVNGRAVVVDGCKCQCGCRVISSATNCTVG</sequence>
<comment type="caution">
    <text evidence="1">The sequence shown here is derived from an EMBL/GenBank/DDBJ whole genome shotgun (WGS) entry which is preliminary data.</text>
</comment>
<accession>A0AAJ2VSX8</accession>
<dbReference type="RefSeq" id="WP_319626781.1">
    <property type="nucleotide sequence ID" value="NZ_JAWXRB010000001.1"/>
</dbReference>
<protein>
    <submittedName>
        <fullName evidence="1">PAAR domain-containing protein</fullName>
    </submittedName>
</protein>
<organism evidence="1 2">
    <name type="scientific">Scandinavium lactucae</name>
    <dbReference type="NCBI Taxonomy" id="3095028"/>
    <lineage>
        <taxon>Bacteria</taxon>
        <taxon>Pseudomonadati</taxon>
        <taxon>Pseudomonadota</taxon>
        <taxon>Gammaproteobacteria</taxon>
        <taxon>Enterobacterales</taxon>
        <taxon>Enterobacteriaceae</taxon>
        <taxon>Scandinavium</taxon>
    </lineage>
</organism>
<dbReference type="InterPro" id="IPR008727">
    <property type="entry name" value="PAAR_motif"/>
</dbReference>